<dbReference type="PANTHER" id="PTHR10039">
    <property type="entry name" value="AMELOGENIN"/>
    <property type="match status" value="1"/>
</dbReference>
<evidence type="ECO:0000313" key="4">
    <source>
        <dbReference type="EMBL" id="KAF8440867.1"/>
    </source>
</evidence>
<dbReference type="Gene3D" id="3.40.50.300">
    <property type="entry name" value="P-loop containing nucleotide triphosphate hydrolases"/>
    <property type="match status" value="1"/>
</dbReference>
<dbReference type="InterPro" id="IPR054471">
    <property type="entry name" value="GPIID_WHD"/>
</dbReference>
<dbReference type="PROSITE" id="PS50837">
    <property type="entry name" value="NACHT"/>
    <property type="match status" value="1"/>
</dbReference>
<dbReference type="SUPFAM" id="SSF48403">
    <property type="entry name" value="Ankyrin repeat"/>
    <property type="match status" value="1"/>
</dbReference>
<dbReference type="InterPro" id="IPR027417">
    <property type="entry name" value="P-loop_NTPase"/>
</dbReference>
<dbReference type="InterPro" id="IPR002110">
    <property type="entry name" value="Ankyrin_rpt"/>
</dbReference>
<dbReference type="InterPro" id="IPR007111">
    <property type="entry name" value="NACHT_NTPase"/>
</dbReference>
<dbReference type="PANTHER" id="PTHR10039:SF16">
    <property type="entry name" value="GPI INOSITOL-DEACYLASE"/>
    <property type="match status" value="1"/>
</dbReference>
<protein>
    <recommendedName>
        <fullName evidence="3">NACHT domain-containing protein</fullName>
    </recommendedName>
</protein>
<evidence type="ECO:0000259" key="3">
    <source>
        <dbReference type="PROSITE" id="PS50837"/>
    </source>
</evidence>
<keyword evidence="5" id="KW-1185">Reference proteome</keyword>
<dbReference type="Pfam" id="PF22939">
    <property type="entry name" value="WHD_GPIID"/>
    <property type="match status" value="1"/>
</dbReference>
<dbReference type="InterPro" id="IPR056884">
    <property type="entry name" value="NPHP3-like_N"/>
</dbReference>
<dbReference type="AlphaFoldDB" id="A0AAD4GG69"/>
<reference evidence="4" key="2">
    <citation type="journal article" date="2020" name="Nat. Commun.">
        <title>Large-scale genome sequencing of mycorrhizal fungi provides insights into the early evolution of symbiotic traits.</title>
        <authorList>
            <person name="Miyauchi S."/>
            <person name="Kiss E."/>
            <person name="Kuo A."/>
            <person name="Drula E."/>
            <person name="Kohler A."/>
            <person name="Sanchez-Garcia M."/>
            <person name="Morin E."/>
            <person name="Andreopoulos B."/>
            <person name="Barry K.W."/>
            <person name="Bonito G."/>
            <person name="Buee M."/>
            <person name="Carver A."/>
            <person name="Chen C."/>
            <person name="Cichocki N."/>
            <person name="Clum A."/>
            <person name="Culley D."/>
            <person name="Crous P.W."/>
            <person name="Fauchery L."/>
            <person name="Girlanda M."/>
            <person name="Hayes R.D."/>
            <person name="Keri Z."/>
            <person name="LaButti K."/>
            <person name="Lipzen A."/>
            <person name="Lombard V."/>
            <person name="Magnuson J."/>
            <person name="Maillard F."/>
            <person name="Murat C."/>
            <person name="Nolan M."/>
            <person name="Ohm R.A."/>
            <person name="Pangilinan J."/>
            <person name="Pereira M.F."/>
            <person name="Perotto S."/>
            <person name="Peter M."/>
            <person name="Pfister S."/>
            <person name="Riley R."/>
            <person name="Sitrit Y."/>
            <person name="Stielow J.B."/>
            <person name="Szollosi G."/>
            <person name="Zifcakova L."/>
            <person name="Stursova M."/>
            <person name="Spatafora J.W."/>
            <person name="Tedersoo L."/>
            <person name="Vaario L.M."/>
            <person name="Yamada A."/>
            <person name="Yan M."/>
            <person name="Wang P."/>
            <person name="Xu J."/>
            <person name="Bruns T."/>
            <person name="Baldrian P."/>
            <person name="Vilgalys R."/>
            <person name="Dunand C."/>
            <person name="Henrissat B."/>
            <person name="Grigoriev I.V."/>
            <person name="Hibbett D."/>
            <person name="Nagy L.G."/>
            <person name="Martin F.M."/>
        </authorList>
    </citation>
    <scope>NUCLEOTIDE SEQUENCE</scope>
    <source>
        <strain evidence="4">BED1</strain>
    </source>
</reference>
<dbReference type="SUPFAM" id="SSF52540">
    <property type="entry name" value="P-loop containing nucleoside triphosphate hydrolases"/>
    <property type="match status" value="1"/>
</dbReference>
<sequence>MERSRKTFHKIAAASQRVVAAANDYADREDYTGVPRCHHQLEEDMRRISVACACVADILEPPPEQGPAIDVRIQDWLDTDEPEECLQILNGMESVLQQDSFLWMSRMFQRGRGSTATQYKIKEAVDLFNSSKGCFHFLFSTEIWNNERAIQKQQDTPRARDHIVHEEFNLLPPRVPALAQTEIDPAVSSDPVGVHQGGHLEHVTQGGHNIVVQGFPTDAEASPITTVQETVHYQDRHTVTQRRREVKSDEQRKEEEKKFEEVLKWLDGLNCAEKQDVTLSLRQEDTCKWLFDTSQYRAWRGGETRSLWLRGKPGAGKSVLVSSVIDSFKKARREGEIFTFFYCDFRNERSTSSAEVLRSILSQVLCQLRGHSVDLGVLDELVEAKAWGGGTLGNAKELAGITSRAASLLGQKPLVIVDALDECKDVRILIQALMMIRDHVRLFVSSRPLHTIVDVLSDLPTVSMEDMADKLSADIELHVTRELDARQRLRDLDPGFKTEIRSVLCEKADGMFRWVQCSIDTLDRCVTRKEVRNALESLPKGLDETYERILLAIDMETPSGRLAQRALIWLVAAQRNLRLTEVMEALSINLKTRTLDPDIGPMHSGALLDACGSLVTYSEKTGIIILAHFSVKEYLVGEFTRNNLPAYYISLEQAHLLLAQSSMCYLSICLRHAQRPADASGSRTTGGSSQFMVRLHPKSHPLLDYALDDALAHFGHLGSTFKSVLHDVTVLAEDVQRHSWIWDHVCIPGRWDTWGSRGKPRWPTAVHDLLLYILVAFASDSFMEAFLRRITLKPKKGTNPLVYAAYFDKDEHARMLLSVGARLNQRGWETVGYRQSLPIEVAFWYQHYAMVTLFVEEGSTVPSYIFTEFFEESFLQPIPSSIVRLLLQTDEFAETINKHPNMTALHAIKTSNHLLVFRNIAEQDLIAIIRRFTQVADENLAPNLIKEAFFRIAVAQGYFSAVRYLITLGTSLPFDLLVRLHQYPGRGRTASMIRFLVENGADALVSTSSGGSVLHAILWAAIDASEDDILEAVKLLVDLGCNPLEIDSHGNTPLRIAIEQGYISVAQYLLTLDEPLPSDLFVTLNSVRSASMVRFLVENGVDPLVHNADGDSAPLRVEPLVQ</sequence>
<evidence type="ECO:0000313" key="5">
    <source>
        <dbReference type="Proteomes" id="UP001194468"/>
    </source>
</evidence>
<dbReference type="PROSITE" id="PS50297">
    <property type="entry name" value="ANK_REP_REGION"/>
    <property type="match status" value="1"/>
</dbReference>
<keyword evidence="1" id="KW-0677">Repeat</keyword>
<keyword evidence="2" id="KW-0040">ANK repeat</keyword>
<proteinExistence type="predicted"/>
<dbReference type="InterPro" id="IPR036770">
    <property type="entry name" value="Ankyrin_rpt-contain_sf"/>
</dbReference>
<dbReference type="EMBL" id="WHUW01000011">
    <property type="protein sequence ID" value="KAF8440867.1"/>
    <property type="molecule type" value="Genomic_DNA"/>
</dbReference>
<organism evidence="4 5">
    <name type="scientific">Boletus edulis BED1</name>
    <dbReference type="NCBI Taxonomy" id="1328754"/>
    <lineage>
        <taxon>Eukaryota</taxon>
        <taxon>Fungi</taxon>
        <taxon>Dikarya</taxon>
        <taxon>Basidiomycota</taxon>
        <taxon>Agaricomycotina</taxon>
        <taxon>Agaricomycetes</taxon>
        <taxon>Agaricomycetidae</taxon>
        <taxon>Boletales</taxon>
        <taxon>Boletineae</taxon>
        <taxon>Boletaceae</taxon>
        <taxon>Boletoideae</taxon>
        <taxon>Boletus</taxon>
    </lineage>
</organism>
<evidence type="ECO:0000256" key="1">
    <source>
        <dbReference type="ARBA" id="ARBA00022737"/>
    </source>
</evidence>
<accession>A0AAD4GG69</accession>
<feature type="domain" description="NACHT" evidence="3">
    <location>
        <begin position="305"/>
        <end position="422"/>
    </location>
</feature>
<name>A0AAD4GG69_BOLED</name>
<dbReference type="Pfam" id="PF24883">
    <property type="entry name" value="NPHP3_N"/>
    <property type="match status" value="1"/>
</dbReference>
<dbReference type="Gene3D" id="1.25.40.20">
    <property type="entry name" value="Ankyrin repeat-containing domain"/>
    <property type="match status" value="2"/>
</dbReference>
<dbReference type="PROSITE" id="PS50088">
    <property type="entry name" value="ANK_REPEAT"/>
    <property type="match status" value="1"/>
</dbReference>
<gene>
    <name evidence="4" type="ORF">L210DRAFT_3645102</name>
</gene>
<dbReference type="SMART" id="SM00248">
    <property type="entry name" value="ANK"/>
    <property type="match status" value="4"/>
</dbReference>
<reference evidence="4" key="1">
    <citation type="submission" date="2019-10" db="EMBL/GenBank/DDBJ databases">
        <authorList>
            <consortium name="DOE Joint Genome Institute"/>
            <person name="Kuo A."/>
            <person name="Miyauchi S."/>
            <person name="Kiss E."/>
            <person name="Drula E."/>
            <person name="Kohler A."/>
            <person name="Sanchez-Garcia M."/>
            <person name="Andreopoulos B."/>
            <person name="Barry K.W."/>
            <person name="Bonito G."/>
            <person name="Buee M."/>
            <person name="Carver A."/>
            <person name="Chen C."/>
            <person name="Cichocki N."/>
            <person name="Clum A."/>
            <person name="Culley D."/>
            <person name="Crous P.W."/>
            <person name="Fauchery L."/>
            <person name="Girlanda M."/>
            <person name="Hayes R."/>
            <person name="Keri Z."/>
            <person name="LaButti K."/>
            <person name="Lipzen A."/>
            <person name="Lombard V."/>
            <person name="Magnuson J."/>
            <person name="Maillard F."/>
            <person name="Morin E."/>
            <person name="Murat C."/>
            <person name="Nolan M."/>
            <person name="Ohm R."/>
            <person name="Pangilinan J."/>
            <person name="Pereira M."/>
            <person name="Perotto S."/>
            <person name="Peter M."/>
            <person name="Riley R."/>
            <person name="Sitrit Y."/>
            <person name="Stielow B."/>
            <person name="Szollosi G."/>
            <person name="Zifcakova L."/>
            <person name="Stursova M."/>
            <person name="Spatafora J.W."/>
            <person name="Tedersoo L."/>
            <person name="Vaario L.-M."/>
            <person name="Yamada A."/>
            <person name="Yan M."/>
            <person name="Wang P."/>
            <person name="Xu J."/>
            <person name="Bruns T."/>
            <person name="Baldrian P."/>
            <person name="Vilgalys R."/>
            <person name="Henrissat B."/>
            <person name="Grigoriev I.V."/>
            <person name="Hibbett D."/>
            <person name="Nagy L.G."/>
            <person name="Martin F.M."/>
        </authorList>
    </citation>
    <scope>NUCLEOTIDE SEQUENCE</scope>
    <source>
        <strain evidence="4">BED1</strain>
    </source>
</reference>
<dbReference type="Proteomes" id="UP001194468">
    <property type="component" value="Unassembled WGS sequence"/>
</dbReference>
<comment type="caution">
    <text evidence="4">The sequence shown here is derived from an EMBL/GenBank/DDBJ whole genome shotgun (WGS) entry which is preliminary data.</text>
</comment>
<feature type="repeat" description="ANK" evidence="2">
    <location>
        <begin position="1049"/>
        <end position="1070"/>
    </location>
</feature>
<dbReference type="Pfam" id="PF12796">
    <property type="entry name" value="Ank_2"/>
    <property type="match status" value="1"/>
</dbReference>
<evidence type="ECO:0000256" key="2">
    <source>
        <dbReference type="PROSITE-ProRule" id="PRU00023"/>
    </source>
</evidence>